<dbReference type="Pfam" id="PF04140">
    <property type="entry name" value="ICMT"/>
    <property type="match status" value="1"/>
</dbReference>
<dbReference type="EC" id="2.1.1.100" evidence="5"/>
<organism evidence="6 7">
    <name type="scientific">Ascobolus immersus RN42</name>
    <dbReference type="NCBI Taxonomy" id="1160509"/>
    <lineage>
        <taxon>Eukaryota</taxon>
        <taxon>Fungi</taxon>
        <taxon>Dikarya</taxon>
        <taxon>Ascomycota</taxon>
        <taxon>Pezizomycotina</taxon>
        <taxon>Pezizomycetes</taxon>
        <taxon>Pezizales</taxon>
        <taxon>Ascobolaceae</taxon>
        <taxon>Ascobolus</taxon>
    </lineage>
</organism>
<dbReference type="EMBL" id="ML119681">
    <property type="protein sequence ID" value="RPA81241.1"/>
    <property type="molecule type" value="Genomic_DNA"/>
</dbReference>
<proteinExistence type="inferred from homology"/>
<keyword evidence="4 5" id="KW-0472">Membrane</keyword>
<dbReference type="GO" id="GO:0005789">
    <property type="term" value="C:endoplasmic reticulum membrane"/>
    <property type="evidence" value="ECO:0007669"/>
    <property type="project" value="UniProtKB-SubCell"/>
</dbReference>
<evidence type="ECO:0000256" key="2">
    <source>
        <dbReference type="ARBA" id="ARBA00022692"/>
    </source>
</evidence>
<sequence>MHFTKLLPLTPLTLLPIIHPYLPGEYQNYHLHLTISQAATAFLFIKFCSPVNPTPEHEVDRGPILAVIESVPSKIFIYATPIVLAFISIYQALTATSHSMSVGPDPSLYFLTPIFLIALAIRYLSVNSLGRQFVFAFVTPKKLVDSGPYAWVRHPGYISTLLLTPTTYLMTGMDVLPEVWNWGLGAFMAVLFLAWTVERVAIEEKLLSRRVAGYEEYKRRVRWKVVPGIW</sequence>
<keyword evidence="5" id="KW-0489">Methyltransferase</keyword>
<gene>
    <name evidence="6" type="ORF">BJ508DRAFT_326624</name>
</gene>
<dbReference type="Gene3D" id="1.20.120.1630">
    <property type="match status" value="1"/>
</dbReference>
<dbReference type="STRING" id="1160509.A0A3N4IAM3"/>
<keyword evidence="7" id="KW-1185">Reference proteome</keyword>
<dbReference type="AlphaFoldDB" id="A0A3N4IAM3"/>
<feature type="transmembrane region" description="Helical" evidence="5">
    <location>
        <begin position="75"/>
        <end position="95"/>
    </location>
</feature>
<evidence type="ECO:0000313" key="6">
    <source>
        <dbReference type="EMBL" id="RPA81241.1"/>
    </source>
</evidence>
<keyword evidence="5" id="KW-0949">S-adenosyl-L-methionine</keyword>
<evidence type="ECO:0000256" key="4">
    <source>
        <dbReference type="ARBA" id="ARBA00023136"/>
    </source>
</evidence>
<dbReference type="PANTHER" id="PTHR43847:SF1">
    <property type="entry name" value="BLL3993 PROTEIN"/>
    <property type="match status" value="1"/>
</dbReference>
<protein>
    <recommendedName>
        <fullName evidence="5">Protein-S-isoprenylcysteine O-methyltransferase</fullName>
        <ecNumber evidence="5">2.1.1.100</ecNumber>
    </recommendedName>
</protein>
<dbReference type="InterPro" id="IPR007269">
    <property type="entry name" value="ICMT_MeTrfase"/>
</dbReference>
<dbReference type="InterPro" id="IPR052527">
    <property type="entry name" value="Metal_cation-efflux_comp"/>
</dbReference>
<dbReference type="GO" id="GO:0032259">
    <property type="term" value="P:methylation"/>
    <property type="evidence" value="ECO:0007669"/>
    <property type="project" value="UniProtKB-KW"/>
</dbReference>
<keyword evidence="5" id="KW-0808">Transferase</keyword>
<dbReference type="PANTHER" id="PTHR43847">
    <property type="entry name" value="BLL3993 PROTEIN"/>
    <property type="match status" value="1"/>
</dbReference>
<dbReference type="Proteomes" id="UP000275078">
    <property type="component" value="Unassembled WGS sequence"/>
</dbReference>
<keyword evidence="2 5" id="KW-0812">Transmembrane</keyword>
<evidence type="ECO:0000256" key="1">
    <source>
        <dbReference type="ARBA" id="ARBA00004141"/>
    </source>
</evidence>
<comment type="subcellular location">
    <subcellularLocation>
        <location evidence="5">Endoplasmic reticulum membrane</location>
        <topology evidence="5">Multi-pass membrane protein</topology>
    </subcellularLocation>
    <subcellularLocation>
        <location evidence="1">Membrane</location>
        <topology evidence="1">Multi-pass membrane protein</topology>
    </subcellularLocation>
</comment>
<dbReference type="GO" id="GO:0004671">
    <property type="term" value="F:protein C-terminal S-isoprenylcysteine carboxyl O-methyltransferase activity"/>
    <property type="evidence" value="ECO:0007669"/>
    <property type="project" value="UniProtKB-EC"/>
</dbReference>
<keyword evidence="5" id="KW-0256">Endoplasmic reticulum</keyword>
<dbReference type="OrthoDB" id="422086at2759"/>
<evidence type="ECO:0000256" key="5">
    <source>
        <dbReference type="RuleBase" id="RU362022"/>
    </source>
</evidence>
<comment type="catalytic activity">
    <reaction evidence="5">
        <text>[protein]-C-terminal S-[(2E,6E)-farnesyl]-L-cysteine + S-adenosyl-L-methionine = [protein]-C-terminal S-[(2E,6E)-farnesyl]-L-cysteine methyl ester + S-adenosyl-L-homocysteine</text>
        <dbReference type="Rhea" id="RHEA:21672"/>
        <dbReference type="Rhea" id="RHEA-COMP:12125"/>
        <dbReference type="Rhea" id="RHEA-COMP:12126"/>
        <dbReference type="ChEBI" id="CHEBI:57856"/>
        <dbReference type="ChEBI" id="CHEBI:59789"/>
        <dbReference type="ChEBI" id="CHEBI:90510"/>
        <dbReference type="ChEBI" id="CHEBI:90511"/>
        <dbReference type="EC" id="2.1.1.100"/>
    </reaction>
</comment>
<evidence type="ECO:0000256" key="3">
    <source>
        <dbReference type="ARBA" id="ARBA00022989"/>
    </source>
</evidence>
<evidence type="ECO:0000313" key="7">
    <source>
        <dbReference type="Proteomes" id="UP000275078"/>
    </source>
</evidence>
<accession>A0A3N4IAM3</accession>
<comment type="similarity">
    <text evidence="5">Belongs to the class VI-like SAM-binding methyltransferase superfamily. Isoprenylcysteine carboxyl methyltransferase family.</text>
</comment>
<feature type="transmembrane region" description="Helical" evidence="5">
    <location>
        <begin position="107"/>
        <end position="125"/>
    </location>
</feature>
<feature type="transmembrane region" description="Helical" evidence="5">
    <location>
        <begin position="179"/>
        <end position="197"/>
    </location>
</feature>
<comment type="caution">
    <text evidence="5">Lacks conserved residue(s) required for the propagation of feature annotation.</text>
</comment>
<reference evidence="6 7" key="1">
    <citation type="journal article" date="2018" name="Nat. Ecol. Evol.">
        <title>Pezizomycetes genomes reveal the molecular basis of ectomycorrhizal truffle lifestyle.</title>
        <authorList>
            <person name="Murat C."/>
            <person name="Payen T."/>
            <person name="Noel B."/>
            <person name="Kuo A."/>
            <person name="Morin E."/>
            <person name="Chen J."/>
            <person name="Kohler A."/>
            <person name="Krizsan K."/>
            <person name="Balestrini R."/>
            <person name="Da Silva C."/>
            <person name="Montanini B."/>
            <person name="Hainaut M."/>
            <person name="Levati E."/>
            <person name="Barry K.W."/>
            <person name="Belfiori B."/>
            <person name="Cichocki N."/>
            <person name="Clum A."/>
            <person name="Dockter R.B."/>
            <person name="Fauchery L."/>
            <person name="Guy J."/>
            <person name="Iotti M."/>
            <person name="Le Tacon F."/>
            <person name="Lindquist E.A."/>
            <person name="Lipzen A."/>
            <person name="Malagnac F."/>
            <person name="Mello A."/>
            <person name="Molinier V."/>
            <person name="Miyauchi S."/>
            <person name="Poulain J."/>
            <person name="Riccioni C."/>
            <person name="Rubini A."/>
            <person name="Sitrit Y."/>
            <person name="Splivallo R."/>
            <person name="Traeger S."/>
            <person name="Wang M."/>
            <person name="Zifcakova L."/>
            <person name="Wipf D."/>
            <person name="Zambonelli A."/>
            <person name="Paolocci F."/>
            <person name="Nowrousian M."/>
            <person name="Ottonello S."/>
            <person name="Baldrian P."/>
            <person name="Spatafora J.W."/>
            <person name="Henrissat B."/>
            <person name="Nagy L.G."/>
            <person name="Aury J.M."/>
            <person name="Wincker P."/>
            <person name="Grigoriev I.V."/>
            <person name="Bonfante P."/>
            <person name="Martin F.M."/>
        </authorList>
    </citation>
    <scope>NUCLEOTIDE SEQUENCE [LARGE SCALE GENOMIC DNA]</scope>
    <source>
        <strain evidence="6 7">RN42</strain>
    </source>
</reference>
<name>A0A3N4IAM3_ASCIM</name>
<keyword evidence="3 5" id="KW-1133">Transmembrane helix</keyword>